<dbReference type="PROSITE" id="PS51903">
    <property type="entry name" value="CLP_R"/>
    <property type="match status" value="1"/>
</dbReference>
<feature type="region of interest" description="Disordered" evidence="9">
    <location>
        <begin position="876"/>
        <end position="895"/>
    </location>
</feature>
<dbReference type="SMART" id="SM00382">
    <property type="entry name" value="AAA"/>
    <property type="match status" value="2"/>
</dbReference>
<keyword evidence="2 6" id="KW-0677">Repeat</keyword>
<dbReference type="Gene3D" id="1.10.8.60">
    <property type="match status" value="1"/>
</dbReference>
<dbReference type="Pfam" id="PF07724">
    <property type="entry name" value="AAA_2"/>
    <property type="match status" value="1"/>
</dbReference>
<name>A0AAD5V3Z6_9APHY</name>
<evidence type="ECO:0000256" key="1">
    <source>
        <dbReference type="ARBA" id="ARBA00008675"/>
    </source>
</evidence>
<keyword evidence="4 7" id="KW-0067">ATP-binding</keyword>
<dbReference type="InterPro" id="IPR027417">
    <property type="entry name" value="P-loop_NTPase"/>
</dbReference>
<keyword evidence="3 7" id="KW-0547">Nucleotide-binding</keyword>
<dbReference type="Pfam" id="PF02861">
    <property type="entry name" value="Clp_N"/>
    <property type="match status" value="1"/>
</dbReference>
<keyword evidence="8" id="KW-0175">Coiled coil</keyword>
<dbReference type="PANTHER" id="PTHR11638">
    <property type="entry name" value="ATP-DEPENDENT CLP PROTEASE"/>
    <property type="match status" value="1"/>
</dbReference>
<evidence type="ECO:0000256" key="7">
    <source>
        <dbReference type="RuleBase" id="RU004432"/>
    </source>
</evidence>
<dbReference type="Pfam" id="PF17871">
    <property type="entry name" value="AAA_lid_9"/>
    <property type="match status" value="1"/>
</dbReference>
<reference evidence="11" key="1">
    <citation type="submission" date="2022-07" db="EMBL/GenBank/DDBJ databases">
        <title>Genome Sequence of Physisporinus lineatus.</title>
        <authorList>
            <person name="Buettner E."/>
        </authorList>
    </citation>
    <scope>NUCLEOTIDE SEQUENCE</scope>
    <source>
        <strain evidence="11">VT162</strain>
    </source>
</reference>
<dbReference type="FunFam" id="3.40.50.300:FF:000120">
    <property type="entry name" value="ATP-dependent chaperone ClpB"/>
    <property type="match status" value="1"/>
</dbReference>
<dbReference type="InterPro" id="IPR001270">
    <property type="entry name" value="ClpA/B"/>
</dbReference>
<dbReference type="SMART" id="SM01086">
    <property type="entry name" value="ClpB_D2-small"/>
    <property type="match status" value="1"/>
</dbReference>
<evidence type="ECO:0000256" key="8">
    <source>
        <dbReference type="SAM" id="Coils"/>
    </source>
</evidence>
<keyword evidence="12" id="KW-1185">Reference proteome</keyword>
<dbReference type="PRINTS" id="PR00300">
    <property type="entry name" value="CLPPROTEASEA"/>
</dbReference>
<dbReference type="InterPro" id="IPR003959">
    <property type="entry name" value="ATPase_AAA_core"/>
</dbReference>
<dbReference type="PROSITE" id="PS00871">
    <property type="entry name" value="CLPAB_2"/>
    <property type="match status" value="1"/>
</dbReference>
<dbReference type="GO" id="GO:0070370">
    <property type="term" value="P:cellular heat acclimation"/>
    <property type="evidence" value="ECO:0007669"/>
    <property type="project" value="TreeGrafter"/>
</dbReference>
<dbReference type="GO" id="GO:0051087">
    <property type="term" value="F:protein-folding chaperone binding"/>
    <property type="evidence" value="ECO:0007669"/>
    <property type="project" value="TreeGrafter"/>
</dbReference>
<dbReference type="InterPro" id="IPR050130">
    <property type="entry name" value="ClpA_ClpB"/>
</dbReference>
<evidence type="ECO:0000313" key="12">
    <source>
        <dbReference type="Proteomes" id="UP001212997"/>
    </source>
</evidence>
<evidence type="ECO:0000259" key="10">
    <source>
        <dbReference type="PROSITE" id="PS51903"/>
    </source>
</evidence>
<feature type="coiled-coil region" evidence="8">
    <location>
        <begin position="488"/>
        <end position="542"/>
    </location>
</feature>
<evidence type="ECO:0000313" key="11">
    <source>
        <dbReference type="EMBL" id="KAJ3484062.1"/>
    </source>
</evidence>
<comment type="similarity">
    <text evidence="1 7">Belongs to the ClpA/ClpB family.</text>
</comment>
<dbReference type="PROSITE" id="PS00870">
    <property type="entry name" value="CLPAB_1"/>
    <property type="match status" value="1"/>
</dbReference>
<dbReference type="Gene3D" id="3.40.50.300">
    <property type="entry name" value="P-loop containing nucleotide triphosphate hydrolases"/>
    <property type="match status" value="3"/>
</dbReference>
<dbReference type="Proteomes" id="UP001212997">
    <property type="component" value="Unassembled WGS sequence"/>
</dbReference>
<dbReference type="GO" id="GO:0042026">
    <property type="term" value="P:protein refolding"/>
    <property type="evidence" value="ECO:0007669"/>
    <property type="project" value="TreeGrafter"/>
</dbReference>
<evidence type="ECO:0000256" key="3">
    <source>
        <dbReference type="ARBA" id="ARBA00022741"/>
    </source>
</evidence>
<evidence type="ECO:0000256" key="2">
    <source>
        <dbReference type="ARBA" id="ARBA00022737"/>
    </source>
</evidence>
<dbReference type="AlphaFoldDB" id="A0AAD5V3Z6"/>
<dbReference type="InterPro" id="IPR041546">
    <property type="entry name" value="ClpA/ClpB_AAA_lid"/>
</dbReference>
<sequence length="903" mass="99678">MTSGMNFTDKTLETSAAANQLAKDYANAQVHPAHIAFVMLNEGSDAIPGAMPNSGGGSLFSSVIQRAGGDPTTVKRGLQKVIVRLPAQSPPPDETSLSSGALKVFREAQSLQKTMHDSYIAQDHLLAALIKDSSITPVLKEAGLTEATLKTAIDQIRGNRRVESKNAEQGFDALQKYAVDLTSLAEEGKIDPVIGRDNEIRRVIRILCRRTKNNPVLIGEPGVGKTSIAEGLAQRIVNRDVPASLLGRLFSLDMGALMAGAKYKGEYEERIKSVLNEIEKAAEEGHGIILFVDELHLIMAGRGAEGGGMDAANLFKPLLARGKLRCIGATTLAEYRKFIETDAALERRFAQVLVNEPSVPETISILRGIREKYEVHHGVRILDGALIQAATLAHRYLTSRRLPDAAIDLVDEACASVRVTRETAPEEIDKLQRRKLELEVEIHALEREKDEASKERLKLARKAIADVDDQLSPLLAAYEVEKARGNEIQDVRKKIDELKAKADEAERRYDLATASDLRYYALPDLQSRLAHLEAKKVAEESEDTGSDSVTPDQIAEIVARWTNIPVTRLMSTEKEKLLRMERILADSVVGQPEAVKAVANAIRLSRSGLGNAQRPIASFLMAGPSGTGKTLLSKTLASLLFDSPEAMIRIDGSEYSEKHSIARLIGAPPGYVGHDQGGQLTEYIRRKPYSIVLIDEIEKASREFVTLFLQVLDDGRLTDGQGRVVDFRNTVIIMTSNLGAMYLNDMGEGPVKPQTRELVMGAIRGHFPPEFINRVDEIIIFRTLSRKNVLKIVDIRLREVQERIADRKMSLDVDDLAKQYLVSVGYSPIYGARPLNRAIQSELLNPLSVMILSEKILPGESIRVRFDGPHNRIAILPNHEGHHPEGMDVDYDEDDDIEIEEMD</sequence>
<dbReference type="GO" id="GO:0005524">
    <property type="term" value="F:ATP binding"/>
    <property type="evidence" value="ECO:0007669"/>
    <property type="project" value="UniProtKB-KW"/>
</dbReference>
<dbReference type="GO" id="GO:0016887">
    <property type="term" value="F:ATP hydrolysis activity"/>
    <property type="evidence" value="ECO:0007669"/>
    <property type="project" value="InterPro"/>
</dbReference>
<dbReference type="Pfam" id="PF10431">
    <property type="entry name" value="ClpB_D2-small"/>
    <property type="match status" value="1"/>
</dbReference>
<dbReference type="InterPro" id="IPR004176">
    <property type="entry name" value="Clp_R_N"/>
</dbReference>
<dbReference type="InterPro" id="IPR028299">
    <property type="entry name" value="ClpA/B_CS2"/>
</dbReference>
<dbReference type="EMBL" id="JANAWD010000203">
    <property type="protein sequence ID" value="KAJ3484062.1"/>
    <property type="molecule type" value="Genomic_DNA"/>
</dbReference>
<dbReference type="Gene3D" id="1.10.1780.10">
    <property type="entry name" value="Clp, N-terminal domain"/>
    <property type="match status" value="1"/>
</dbReference>
<dbReference type="GO" id="GO:0005829">
    <property type="term" value="C:cytosol"/>
    <property type="evidence" value="ECO:0007669"/>
    <property type="project" value="TreeGrafter"/>
</dbReference>
<dbReference type="InterPro" id="IPR003593">
    <property type="entry name" value="AAA+_ATPase"/>
</dbReference>
<dbReference type="CDD" id="cd19499">
    <property type="entry name" value="RecA-like_ClpB_Hsp104-like"/>
    <property type="match status" value="1"/>
</dbReference>
<evidence type="ECO:0000256" key="4">
    <source>
        <dbReference type="ARBA" id="ARBA00022840"/>
    </source>
</evidence>
<dbReference type="InterPro" id="IPR019489">
    <property type="entry name" value="Clp_ATPase_C"/>
</dbReference>
<dbReference type="SUPFAM" id="SSF81923">
    <property type="entry name" value="Double Clp-N motif"/>
    <property type="match status" value="1"/>
</dbReference>
<dbReference type="InterPro" id="IPR018368">
    <property type="entry name" value="ClpA/B_CS1"/>
</dbReference>
<evidence type="ECO:0000256" key="9">
    <source>
        <dbReference type="SAM" id="MobiDB-lite"/>
    </source>
</evidence>
<protein>
    <recommendedName>
        <fullName evidence="10">Clp R domain-containing protein</fullName>
    </recommendedName>
</protein>
<keyword evidence="5 7" id="KW-0143">Chaperone</keyword>
<dbReference type="InterPro" id="IPR036628">
    <property type="entry name" value="Clp_N_dom_sf"/>
</dbReference>
<dbReference type="Pfam" id="PF00004">
    <property type="entry name" value="AAA"/>
    <property type="match status" value="1"/>
</dbReference>
<dbReference type="GO" id="GO:0051082">
    <property type="term" value="F:unfolded protein binding"/>
    <property type="evidence" value="ECO:0007669"/>
    <property type="project" value="TreeGrafter"/>
</dbReference>
<dbReference type="FunFam" id="3.40.50.300:FF:000010">
    <property type="entry name" value="Chaperone clpB 1, putative"/>
    <property type="match status" value="1"/>
</dbReference>
<feature type="coiled-coil region" evidence="8">
    <location>
        <begin position="421"/>
        <end position="462"/>
    </location>
</feature>
<evidence type="ECO:0000256" key="6">
    <source>
        <dbReference type="PROSITE-ProRule" id="PRU01251"/>
    </source>
</evidence>
<dbReference type="PANTHER" id="PTHR11638:SF18">
    <property type="entry name" value="HEAT SHOCK PROTEIN 104"/>
    <property type="match status" value="1"/>
</dbReference>
<gene>
    <name evidence="11" type="ORF">NLI96_g5899</name>
</gene>
<dbReference type="CDD" id="cd00009">
    <property type="entry name" value="AAA"/>
    <property type="match status" value="1"/>
</dbReference>
<dbReference type="GO" id="GO:0043335">
    <property type="term" value="P:protein unfolding"/>
    <property type="evidence" value="ECO:0007669"/>
    <property type="project" value="TreeGrafter"/>
</dbReference>
<accession>A0AAD5V3Z6</accession>
<comment type="caution">
    <text evidence="11">The sequence shown here is derived from an EMBL/GenBank/DDBJ whole genome shotgun (WGS) entry which is preliminary data.</text>
</comment>
<proteinExistence type="inferred from homology"/>
<organism evidence="11 12">
    <name type="scientific">Meripilus lineatus</name>
    <dbReference type="NCBI Taxonomy" id="2056292"/>
    <lineage>
        <taxon>Eukaryota</taxon>
        <taxon>Fungi</taxon>
        <taxon>Dikarya</taxon>
        <taxon>Basidiomycota</taxon>
        <taxon>Agaricomycotina</taxon>
        <taxon>Agaricomycetes</taxon>
        <taxon>Polyporales</taxon>
        <taxon>Meripilaceae</taxon>
        <taxon>Meripilus</taxon>
    </lineage>
</organism>
<evidence type="ECO:0000256" key="5">
    <source>
        <dbReference type="ARBA" id="ARBA00023186"/>
    </source>
</evidence>
<feature type="domain" description="Clp R" evidence="10">
    <location>
        <begin position="3"/>
        <end position="159"/>
    </location>
</feature>
<dbReference type="FunFam" id="3.40.50.300:FF:000025">
    <property type="entry name" value="ATP-dependent Clp protease subunit"/>
    <property type="match status" value="1"/>
</dbReference>
<dbReference type="SUPFAM" id="SSF52540">
    <property type="entry name" value="P-loop containing nucleoside triphosphate hydrolases"/>
    <property type="match status" value="2"/>
</dbReference>